<accession>A0A538U9D5</accession>
<dbReference type="Gene3D" id="2.60.40.3800">
    <property type="match status" value="1"/>
</dbReference>
<feature type="signal peptide" evidence="2">
    <location>
        <begin position="1"/>
        <end position="24"/>
    </location>
</feature>
<dbReference type="InterPro" id="IPR029031">
    <property type="entry name" value="Gingipain_N_sf"/>
</dbReference>
<evidence type="ECO:0000256" key="2">
    <source>
        <dbReference type="SAM" id="SignalP"/>
    </source>
</evidence>
<protein>
    <recommendedName>
        <fullName evidence="7">Gingipain domain-containing protein</fullName>
    </recommendedName>
</protein>
<evidence type="ECO:0000256" key="1">
    <source>
        <dbReference type="ARBA" id="ARBA00022729"/>
    </source>
</evidence>
<keyword evidence="1 2" id="KW-0732">Signal</keyword>
<comment type="caution">
    <text evidence="5">The sequence shown here is derived from an EMBL/GenBank/DDBJ whole genome shotgun (WGS) entry which is preliminary data.</text>
</comment>
<dbReference type="Gene3D" id="3.40.50.10390">
    <property type="entry name" value="Gingipain r, domain 1"/>
    <property type="match status" value="1"/>
</dbReference>
<dbReference type="InterPro" id="IPR025965">
    <property type="entry name" value="FlgD/Vpr_Ig-like"/>
</dbReference>
<evidence type="ECO:0000259" key="3">
    <source>
        <dbReference type="Pfam" id="PF01364"/>
    </source>
</evidence>
<feature type="domain" description="Gingipain" evidence="3">
    <location>
        <begin position="632"/>
        <end position="1061"/>
    </location>
</feature>
<evidence type="ECO:0008006" key="7">
    <source>
        <dbReference type="Google" id="ProtNLM"/>
    </source>
</evidence>
<organism evidence="5 6">
    <name type="scientific">Eiseniibacteriota bacterium</name>
    <dbReference type="NCBI Taxonomy" id="2212470"/>
    <lineage>
        <taxon>Bacteria</taxon>
        <taxon>Candidatus Eiseniibacteriota</taxon>
    </lineage>
</organism>
<gene>
    <name evidence="5" type="ORF">E6K80_02635</name>
</gene>
<dbReference type="GO" id="GO:0008234">
    <property type="term" value="F:cysteine-type peptidase activity"/>
    <property type="evidence" value="ECO:0007669"/>
    <property type="project" value="InterPro"/>
</dbReference>
<reference evidence="5 6" key="1">
    <citation type="journal article" date="2019" name="Nat. Microbiol.">
        <title>Mediterranean grassland soil C-N compound turnover is dependent on rainfall and depth, and is mediated by genomically divergent microorganisms.</title>
        <authorList>
            <person name="Diamond S."/>
            <person name="Andeer P.F."/>
            <person name="Li Z."/>
            <person name="Crits-Christoph A."/>
            <person name="Burstein D."/>
            <person name="Anantharaman K."/>
            <person name="Lane K.R."/>
            <person name="Thomas B.C."/>
            <person name="Pan C."/>
            <person name="Northen T.R."/>
            <person name="Banfield J.F."/>
        </authorList>
    </citation>
    <scope>NUCLEOTIDE SEQUENCE [LARGE SCALE GENOMIC DNA]</scope>
    <source>
        <strain evidence="5">WS_10</strain>
    </source>
</reference>
<dbReference type="Pfam" id="PF13860">
    <property type="entry name" value="FlgD_ig"/>
    <property type="match status" value="1"/>
</dbReference>
<dbReference type="EMBL" id="VBPA01000056">
    <property type="protein sequence ID" value="TMQ72498.1"/>
    <property type="molecule type" value="Genomic_DNA"/>
</dbReference>
<dbReference type="InterPro" id="IPR001769">
    <property type="entry name" value="Gingipain"/>
</dbReference>
<dbReference type="GO" id="GO:0006508">
    <property type="term" value="P:proteolysis"/>
    <property type="evidence" value="ECO:0007669"/>
    <property type="project" value="InterPro"/>
</dbReference>
<dbReference type="Gene3D" id="3.40.50.1460">
    <property type="match status" value="1"/>
</dbReference>
<evidence type="ECO:0000313" key="5">
    <source>
        <dbReference type="EMBL" id="TMQ72498.1"/>
    </source>
</evidence>
<dbReference type="Proteomes" id="UP000319836">
    <property type="component" value="Unassembled WGS sequence"/>
</dbReference>
<sequence>MAKRLSVLGTSALALLLSSVSSFAATAARVITSDERGVTLRVEVPAWRLETSSPGIQRLVVKGFDATDVPGRAAMPFASVLVGLPPGARATARVEEEDPWKDFGKSALEIVGKPGFQGDQPGDLQPIRTPVPAIQDGPWPSATVEVGEPFSLRRQRMVAVTLRPFRWDAASGALTGTRSMRVRVDFVGGTSGTSGSVEEDRHWEPVLREALVNYDQARAWRARPTRATRLSATAFGAASALPSRVVAEGDYPEVRVQLDTTGVYELSYPELVAKGFPVGVPISQVSVHRHEFVAGANPPYVSIELPIEIDDGNGNGIFDDVDRIFVFTQSWAERSRASWAQRLWGDAEVVYATAVNGAGLRMPTRPGWRNVAGLTPLPSYPWSQHWEKNFAYYLFPPDTLTDQFQWTEIELYYSRPDTLRFETNELDTTHAVTIAGNWIGRDLYGAHQTWAQFRKQGGPFITLADSVRWSGVGSKTIAVTVPGSTIGEGNVNTLAVWGDSQNSPPDPLLNAVDHVGFNWIEATYWRRYQSLNDDLSCNTGGAQGEVQIHATNFSNAAIRVYDVTDSLAPVALTIDPSQVNLVGASFSLDFQDFVAAGQTKRYVAFAQARIVSSEKYTAVTRRQLTNRTGADYLLVVPEALLPAVGPLVTLRQSQGLNVMVAPLESVCDEFNGGRHSAYAIKRLVRYAYDNWNAKFLLLFGDGSEDPQNFMQESSPDLIPVHKISGPVAIQFGYEVIPSDPWYVCMENCDLNAPMPVLQDLFVGRIPVQTLSEAQGVVAKLVAYENFASDQTWRQNILLCDDDAFSAETFFGGGGSQIGYCYRPQEAVFRQIDETVARIIHDDAGLQQAVLDTFHLDTKLSGVGCLTGSPDCSCKDQPTVQQICHASVTPQLISKLNAGRLWWNYQGHANEFVLAHEDLYVNRGFEDDKDLLMNDGKPFLFSAFSCHANAFARFGDRAPGRGPTLGEEMVTLPSRGAIGSWASTGYEILPSGGTSHINVAWARAMFEDPPNDTYLGQSGARVVLGESIALALARYVPTQVFNPNERGIGLTYHLLGDPGTRLSIGPPEAVVTANGVPVTSGQPVRLHTLGDTLRLEADLVSNVALTAISLVRSDSAGSTTIPPADYTLTPAFPDTSAAGGGRRYHLSYFTTLQPESYSYTFTTQDRYGVTGNFVVTFQFLTQLLLGSAVLAENDPVPPTGAVSLRLFSPKPVNPATDLTLAINGVSQPFTATPVAGDPSGREWILSWSHSPYPIDHYEVVLTVVGGGTHTHHFRVLVGGTELQVHNAIAFPNPFDDAGTAFSFLLVSGSSVDVQIRVFTTSGRLVYERDERGLSPGYHQLAWDGRDAEGDKLANGVYIYRMLATNGASKAEQLGRLVKLRKPRRAVAP</sequence>
<evidence type="ECO:0000313" key="6">
    <source>
        <dbReference type="Proteomes" id="UP000319836"/>
    </source>
</evidence>
<dbReference type="Gene3D" id="2.60.40.4070">
    <property type="match status" value="1"/>
</dbReference>
<dbReference type="InterPro" id="IPR038490">
    <property type="entry name" value="Gingipain_propep_sf"/>
</dbReference>
<evidence type="ECO:0000259" key="4">
    <source>
        <dbReference type="Pfam" id="PF13860"/>
    </source>
</evidence>
<proteinExistence type="predicted"/>
<dbReference type="Pfam" id="PF01364">
    <property type="entry name" value="Peptidase_C25"/>
    <property type="match status" value="1"/>
</dbReference>
<feature type="domain" description="FlgD/Vpr Ig-like" evidence="4">
    <location>
        <begin position="1305"/>
        <end position="1365"/>
    </location>
</feature>
<dbReference type="InterPro" id="IPR029030">
    <property type="entry name" value="Caspase-like_dom_sf"/>
</dbReference>
<name>A0A538U9D5_UNCEI</name>
<dbReference type="SUPFAM" id="SSF52129">
    <property type="entry name" value="Caspase-like"/>
    <property type="match status" value="1"/>
</dbReference>
<feature type="chain" id="PRO_5021794487" description="Gingipain domain-containing protein" evidence="2">
    <location>
        <begin position="25"/>
        <end position="1387"/>
    </location>
</feature>